<keyword evidence="2" id="KW-1185">Reference proteome</keyword>
<name>S9P4D9_CYSF2</name>
<dbReference type="Proteomes" id="UP000011682">
    <property type="component" value="Unassembled WGS sequence"/>
</dbReference>
<evidence type="ECO:0000313" key="2">
    <source>
        <dbReference type="Proteomes" id="UP000011682"/>
    </source>
</evidence>
<accession>S9P4D9</accession>
<dbReference type="EMBL" id="ANAH02000064">
    <property type="protein sequence ID" value="EPX57077.1"/>
    <property type="molecule type" value="Genomic_DNA"/>
</dbReference>
<dbReference type="AlphaFoldDB" id="S9P4D9"/>
<comment type="caution">
    <text evidence="1">The sequence shown here is derived from an EMBL/GenBank/DDBJ whole genome shotgun (WGS) entry which is preliminary data.</text>
</comment>
<reference evidence="1" key="1">
    <citation type="submission" date="2013-05" db="EMBL/GenBank/DDBJ databases">
        <title>Genome assembly of Cystobacter fuscus DSM 2262.</title>
        <authorList>
            <person name="Sharma G."/>
            <person name="Khatri I."/>
            <person name="Kaur C."/>
            <person name="Mayilraj S."/>
            <person name="Subramanian S."/>
        </authorList>
    </citation>
    <scope>NUCLEOTIDE SEQUENCE [LARGE SCALE GENOMIC DNA]</scope>
    <source>
        <strain evidence="1">DSM 2262</strain>
    </source>
</reference>
<organism evidence="1 2">
    <name type="scientific">Cystobacter fuscus (strain ATCC 25194 / DSM 2262 / NBRC 100088 / M29)</name>
    <dbReference type="NCBI Taxonomy" id="1242864"/>
    <lineage>
        <taxon>Bacteria</taxon>
        <taxon>Pseudomonadati</taxon>
        <taxon>Myxococcota</taxon>
        <taxon>Myxococcia</taxon>
        <taxon>Myxococcales</taxon>
        <taxon>Cystobacterineae</taxon>
        <taxon>Archangiaceae</taxon>
        <taxon>Cystobacter</taxon>
    </lineage>
</organism>
<sequence>MVLQTNLQSLLNRAKSGDYRCFSFSPVIASTSDVPRLR</sequence>
<proteinExistence type="predicted"/>
<protein>
    <submittedName>
        <fullName evidence="1">RHS repeat-associated core domain protein containing protein</fullName>
    </submittedName>
</protein>
<evidence type="ECO:0000313" key="1">
    <source>
        <dbReference type="EMBL" id="EPX57077.1"/>
    </source>
</evidence>
<gene>
    <name evidence="1" type="ORF">D187_006831</name>
</gene>